<dbReference type="PANTHER" id="PTHR43097:SF5">
    <property type="entry name" value="GLUTAMATE--TRNA LIGASE"/>
    <property type="match status" value="1"/>
</dbReference>
<evidence type="ECO:0000256" key="11">
    <source>
        <dbReference type="ARBA" id="ARBA00030865"/>
    </source>
</evidence>
<dbReference type="InterPro" id="IPR011035">
    <property type="entry name" value="Ribosomal_bL25/Gln-tRNA_synth"/>
</dbReference>
<feature type="domain" description="Nuclear-export cofactor Arc1-like N-terminal" evidence="18">
    <location>
        <begin position="88"/>
        <end position="166"/>
    </location>
</feature>
<dbReference type="InterPro" id="IPR001412">
    <property type="entry name" value="aa-tRNA-synth_I_CS"/>
</dbReference>
<sequence>MANKQKDHSILRFDDTPLTAKFPLLSIITSKIVGGVKLVGRKGLENTELNIVGTTDSLQGNYVCAKYLARHNPTFSLYGNDAFTSSKIDQWIEKIAHISTEQIGNFITELNDYLQLRTFLVNFNITLADITLFSKITLVKEYAEEMTKKGKTIPHLKRWYSYLQTQTAFAESEVLYHGSKGKTTASTTTSTTTAATTKSSTEEEKKPESNAFGWNGNFESLNLPGLIKGKVVTRFPPEPSGYMHVGHCKAAIINNFYKETYEGKIILRFDDTNPEKEKQEYVDNLTEDIQKLGIKYEKITYTSDYFQLIMDKATQMIVDGIAYVDDTPKEKMSEEKGLGIESVHRNNSVEKNLKMWEEMKNGTEAGQKCVLRAKWDMQHLDKAFRDPPLYRCNVKAPHYRTGSKFKCYPLYDFACPIVDSIEGITHALRSNEYHNKIDQYNEFIRVLKLDNKPVVSDYSRLAFDYTVLSKRKLQEFVEQGLVDGWFDPRLPTLQGMLRRGILVQALRGFVLSLGATAAVTSNDMGRLWGGNKKLIENVVPRYTAVAKGAVEFTLTNGPEKPEVREIFKYNKDPSMGNKPVTYSNKLLMEVDDCRHIKEGEEITLMNWGNAIVKTIKRSEDGTPISMEGVLHLEGDFKKTEKKLTWLSSHAKQIPVILTDYDYIITKKKLDKGDEIKNFMNKNTKFVLDAIADENILTLKRFDKIQFERRGFFNVDKVGTETEPWVLIFIPDTVHKPEGQSLYPFKEDKSAPKPKPVAKKEAAQKKK</sequence>
<evidence type="ECO:0000256" key="3">
    <source>
        <dbReference type="ARBA" id="ARBA00012835"/>
    </source>
</evidence>
<dbReference type="AlphaFoldDB" id="A0A151ZHV1"/>
<feature type="region of interest" description="Disordered" evidence="14">
    <location>
        <begin position="180"/>
        <end position="211"/>
    </location>
</feature>
<comment type="subcellular location">
    <subcellularLocation>
        <location evidence="1">Cytoplasm</location>
    </subcellularLocation>
</comment>
<protein>
    <recommendedName>
        <fullName evidence="3">glutamate--tRNA ligase</fullName>
        <ecNumber evidence="3">6.1.1.17</ecNumber>
    </recommendedName>
    <alternativeName>
        <fullName evidence="11">Glutamyl-tRNA synthetase</fullName>
    </alternativeName>
</protein>
<keyword evidence="6 13" id="KW-0436">Ligase</keyword>
<accession>A0A151ZHV1</accession>
<proteinExistence type="inferred from homology"/>
<evidence type="ECO:0000259" key="16">
    <source>
        <dbReference type="Pfam" id="PF03950"/>
    </source>
</evidence>
<name>A0A151ZHV1_TIELA</name>
<evidence type="ECO:0000256" key="13">
    <source>
        <dbReference type="RuleBase" id="RU363037"/>
    </source>
</evidence>
<dbReference type="FunFam" id="2.40.240.10:FF:000004">
    <property type="entry name" value="Glutamyl-tRNA synthetase, cytoplasmic"/>
    <property type="match status" value="1"/>
</dbReference>
<dbReference type="Gene3D" id="1.20.1050.130">
    <property type="match status" value="1"/>
</dbReference>
<dbReference type="CDD" id="cd10289">
    <property type="entry name" value="GST_C_AaRS_like"/>
    <property type="match status" value="1"/>
</dbReference>
<dbReference type="InterPro" id="IPR020059">
    <property type="entry name" value="Glu/Gln-tRNA-synth_Ib_codon-bd"/>
</dbReference>
<evidence type="ECO:0000256" key="5">
    <source>
        <dbReference type="ARBA" id="ARBA00022553"/>
    </source>
</evidence>
<feature type="compositionally biased region" description="Basic and acidic residues" evidence="14">
    <location>
        <begin position="757"/>
        <end position="766"/>
    </location>
</feature>
<comment type="similarity">
    <text evidence="2">Belongs to the class-I aminoacyl-tRNA synthetase family. Glutamate--tRNA ligase type 2 subfamily.</text>
</comment>
<dbReference type="Pfam" id="PF20974">
    <property type="entry name" value="tRNA-synt_1c_C2"/>
    <property type="match status" value="1"/>
</dbReference>
<dbReference type="InterPro" id="IPR020056">
    <property type="entry name" value="Rbsml_bL25/Gln-tRNA_synth_N"/>
</dbReference>
<dbReference type="InterPro" id="IPR020061">
    <property type="entry name" value="Glu_tRNA_lig_a-bdl"/>
</dbReference>
<dbReference type="HAMAP" id="MF_02076">
    <property type="entry name" value="Glu_tRNA_synth_type2"/>
    <property type="match status" value="1"/>
</dbReference>
<evidence type="ECO:0000313" key="20">
    <source>
        <dbReference type="Proteomes" id="UP000076078"/>
    </source>
</evidence>
<dbReference type="STRING" id="361077.A0A151ZHV1"/>
<dbReference type="PANTHER" id="PTHR43097">
    <property type="entry name" value="GLUTAMINE-TRNA LIGASE"/>
    <property type="match status" value="1"/>
</dbReference>
<evidence type="ECO:0000256" key="7">
    <source>
        <dbReference type="ARBA" id="ARBA00022741"/>
    </source>
</evidence>
<dbReference type="Pfam" id="PF21972">
    <property type="entry name" value="Arc1p_N_like"/>
    <property type="match status" value="1"/>
</dbReference>
<evidence type="ECO:0000256" key="1">
    <source>
        <dbReference type="ARBA" id="ARBA00004496"/>
    </source>
</evidence>
<evidence type="ECO:0000259" key="15">
    <source>
        <dbReference type="Pfam" id="PF00749"/>
    </source>
</evidence>
<evidence type="ECO:0000259" key="18">
    <source>
        <dbReference type="Pfam" id="PF21972"/>
    </source>
</evidence>
<dbReference type="Gene3D" id="2.40.240.10">
    <property type="entry name" value="Ribosomal Protein L25, Chain P"/>
    <property type="match status" value="1"/>
</dbReference>
<keyword evidence="9 13" id="KW-0648">Protein biosynthesis</keyword>
<dbReference type="InterPro" id="IPR050132">
    <property type="entry name" value="Gln/Glu-tRNA_Ligase"/>
</dbReference>
<dbReference type="PROSITE" id="PS00178">
    <property type="entry name" value="AA_TRNA_LIGASE_I"/>
    <property type="match status" value="1"/>
</dbReference>
<dbReference type="InterPro" id="IPR000924">
    <property type="entry name" value="Glu/Gln-tRNA-synth"/>
</dbReference>
<dbReference type="InterPro" id="IPR004526">
    <property type="entry name" value="Glu-tRNA-synth_arc/euk"/>
</dbReference>
<comment type="catalytic activity">
    <reaction evidence="12">
        <text>tRNA(Glu) + L-glutamate + ATP = L-glutamyl-tRNA(Glu) + AMP + diphosphate</text>
        <dbReference type="Rhea" id="RHEA:23540"/>
        <dbReference type="Rhea" id="RHEA-COMP:9663"/>
        <dbReference type="Rhea" id="RHEA-COMP:9680"/>
        <dbReference type="ChEBI" id="CHEBI:29985"/>
        <dbReference type="ChEBI" id="CHEBI:30616"/>
        <dbReference type="ChEBI" id="CHEBI:33019"/>
        <dbReference type="ChEBI" id="CHEBI:78442"/>
        <dbReference type="ChEBI" id="CHEBI:78520"/>
        <dbReference type="ChEBI" id="CHEBI:456215"/>
        <dbReference type="EC" id="6.1.1.17"/>
    </reaction>
</comment>
<keyword evidence="20" id="KW-1185">Reference proteome</keyword>
<evidence type="ECO:0000256" key="10">
    <source>
        <dbReference type="ARBA" id="ARBA00023146"/>
    </source>
</evidence>
<dbReference type="InParanoid" id="A0A151ZHV1"/>
<evidence type="ECO:0000256" key="2">
    <source>
        <dbReference type="ARBA" id="ARBA00008927"/>
    </source>
</evidence>
<keyword evidence="8 13" id="KW-0067">ATP-binding</keyword>
<feature type="compositionally biased region" description="Low complexity" evidence="14">
    <location>
        <begin position="182"/>
        <end position="199"/>
    </location>
</feature>
<feature type="domain" description="Glutamyl/glutaminyl-tRNA synthetase class Ib catalytic" evidence="15">
    <location>
        <begin position="230"/>
        <end position="533"/>
    </location>
</feature>
<dbReference type="FunFam" id="1.10.1160.10:FF:000001">
    <property type="entry name" value="Glutamine--tRNA ligase"/>
    <property type="match status" value="1"/>
</dbReference>
<dbReference type="Pfam" id="PF00749">
    <property type="entry name" value="tRNA-synt_1c"/>
    <property type="match status" value="1"/>
</dbReference>
<organism evidence="19 20">
    <name type="scientific">Tieghemostelium lacteum</name>
    <name type="common">Slime mold</name>
    <name type="synonym">Dictyostelium lacteum</name>
    <dbReference type="NCBI Taxonomy" id="361077"/>
    <lineage>
        <taxon>Eukaryota</taxon>
        <taxon>Amoebozoa</taxon>
        <taxon>Evosea</taxon>
        <taxon>Eumycetozoa</taxon>
        <taxon>Dictyostelia</taxon>
        <taxon>Dictyosteliales</taxon>
        <taxon>Raperosteliaceae</taxon>
        <taxon>Tieghemostelium</taxon>
    </lineage>
</organism>
<dbReference type="Proteomes" id="UP000076078">
    <property type="component" value="Unassembled WGS sequence"/>
</dbReference>
<dbReference type="EC" id="6.1.1.17" evidence="3"/>
<feature type="domain" description="tRNA synthetases class I (E and Q) anti-codon binding" evidence="17">
    <location>
        <begin position="642"/>
        <end position="715"/>
    </location>
</feature>
<dbReference type="EMBL" id="LODT01000028">
    <property type="protein sequence ID" value="KYQ93450.1"/>
    <property type="molecule type" value="Genomic_DNA"/>
</dbReference>
<dbReference type="GO" id="GO:0005524">
    <property type="term" value="F:ATP binding"/>
    <property type="evidence" value="ECO:0007669"/>
    <property type="project" value="UniProtKB-KW"/>
</dbReference>
<keyword evidence="7 13" id="KW-0547">Nucleotide-binding</keyword>
<dbReference type="OMA" id="CPVVDSH"/>
<feature type="region of interest" description="Disordered" evidence="14">
    <location>
        <begin position="735"/>
        <end position="766"/>
    </location>
</feature>
<dbReference type="InterPro" id="IPR014729">
    <property type="entry name" value="Rossmann-like_a/b/a_fold"/>
</dbReference>
<dbReference type="FunCoup" id="A0A151ZHV1">
    <property type="interactions" value="449"/>
</dbReference>
<dbReference type="InterPro" id="IPR020058">
    <property type="entry name" value="Glu/Gln-tRNA-synth_Ib_cat-dom"/>
</dbReference>
<dbReference type="NCBIfam" id="TIGR00463">
    <property type="entry name" value="gltX_arch"/>
    <property type="match status" value="1"/>
</dbReference>
<keyword evidence="4" id="KW-0963">Cytoplasm</keyword>
<dbReference type="InterPro" id="IPR053836">
    <property type="entry name" value="Arc1-like_N"/>
</dbReference>
<dbReference type="InterPro" id="IPR036282">
    <property type="entry name" value="Glutathione-S-Trfase_C_sf"/>
</dbReference>
<dbReference type="GO" id="GO:0005829">
    <property type="term" value="C:cytosol"/>
    <property type="evidence" value="ECO:0007669"/>
    <property type="project" value="TreeGrafter"/>
</dbReference>
<keyword evidence="10 13" id="KW-0030">Aminoacyl-tRNA synthetase</keyword>
<dbReference type="OrthoDB" id="10250478at2759"/>
<dbReference type="Gene3D" id="3.40.50.620">
    <property type="entry name" value="HUPs"/>
    <property type="match status" value="1"/>
</dbReference>
<evidence type="ECO:0000259" key="17">
    <source>
        <dbReference type="Pfam" id="PF20974"/>
    </source>
</evidence>
<evidence type="ECO:0000256" key="12">
    <source>
        <dbReference type="ARBA" id="ARBA00048351"/>
    </source>
</evidence>
<dbReference type="SUPFAM" id="SSF47616">
    <property type="entry name" value="GST C-terminal domain-like"/>
    <property type="match status" value="1"/>
</dbReference>
<dbReference type="Gene3D" id="3.90.800.10">
    <property type="entry name" value="Glutamyl-tRNA Synthetase, Domain 3"/>
    <property type="match status" value="1"/>
</dbReference>
<feature type="domain" description="Glutamyl/glutaminyl-tRNA synthetase class Ib anti-codon binding" evidence="16">
    <location>
        <begin position="540"/>
        <end position="626"/>
    </location>
</feature>
<evidence type="ECO:0000256" key="8">
    <source>
        <dbReference type="ARBA" id="ARBA00022840"/>
    </source>
</evidence>
<dbReference type="Pfam" id="PF03950">
    <property type="entry name" value="tRNA-synt_1c_C"/>
    <property type="match status" value="1"/>
</dbReference>
<gene>
    <name evidence="19" type="ORF">DLAC_06142</name>
</gene>
<dbReference type="InterPro" id="IPR049437">
    <property type="entry name" value="tRNA-synt_1c_C2"/>
</dbReference>
<dbReference type="GO" id="GO:0017102">
    <property type="term" value="C:methionyl glutamyl tRNA synthetase complex"/>
    <property type="evidence" value="ECO:0007669"/>
    <property type="project" value="TreeGrafter"/>
</dbReference>
<keyword evidence="5" id="KW-0597">Phosphoprotein</keyword>
<evidence type="ECO:0000256" key="6">
    <source>
        <dbReference type="ARBA" id="ARBA00022598"/>
    </source>
</evidence>
<dbReference type="SUPFAM" id="SSF50715">
    <property type="entry name" value="Ribosomal protein L25-like"/>
    <property type="match status" value="1"/>
</dbReference>
<dbReference type="FunFam" id="3.40.50.620:FF:000037">
    <property type="entry name" value="Glutamine--tRNA ligase cytoplasmic"/>
    <property type="match status" value="1"/>
</dbReference>
<dbReference type="SUPFAM" id="SSF52374">
    <property type="entry name" value="Nucleotidylyl transferase"/>
    <property type="match status" value="1"/>
</dbReference>
<evidence type="ECO:0000313" key="19">
    <source>
        <dbReference type="EMBL" id="KYQ93450.1"/>
    </source>
</evidence>
<reference evidence="19 20" key="1">
    <citation type="submission" date="2015-12" db="EMBL/GenBank/DDBJ databases">
        <title>Dictyostelia acquired genes for synthesis and detection of signals that induce cell-type specialization by lateral gene transfer from prokaryotes.</title>
        <authorList>
            <person name="Gloeckner G."/>
            <person name="Schaap P."/>
        </authorList>
    </citation>
    <scope>NUCLEOTIDE SEQUENCE [LARGE SCALE GENOMIC DNA]</scope>
    <source>
        <strain evidence="19 20">TK</strain>
    </source>
</reference>
<evidence type="ECO:0000256" key="9">
    <source>
        <dbReference type="ARBA" id="ARBA00022917"/>
    </source>
</evidence>
<dbReference type="GO" id="GO:0004818">
    <property type="term" value="F:glutamate-tRNA ligase activity"/>
    <property type="evidence" value="ECO:0007669"/>
    <property type="project" value="UniProtKB-EC"/>
</dbReference>
<evidence type="ECO:0000256" key="14">
    <source>
        <dbReference type="SAM" id="MobiDB-lite"/>
    </source>
</evidence>
<dbReference type="Gene3D" id="1.10.1160.10">
    <property type="entry name" value="Glutamyl-trna Synthetase, Domain 2"/>
    <property type="match status" value="1"/>
</dbReference>
<dbReference type="GO" id="GO:0006424">
    <property type="term" value="P:glutamyl-tRNA aminoacylation"/>
    <property type="evidence" value="ECO:0007669"/>
    <property type="project" value="InterPro"/>
</dbReference>
<evidence type="ECO:0000256" key="4">
    <source>
        <dbReference type="ARBA" id="ARBA00022490"/>
    </source>
</evidence>
<dbReference type="FunFam" id="3.90.800.10:FF:000001">
    <property type="entry name" value="Glutamine--tRNA ligase"/>
    <property type="match status" value="1"/>
</dbReference>
<comment type="caution">
    <text evidence="19">The sequence shown here is derived from an EMBL/GenBank/DDBJ whole genome shotgun (WGS) entry which is preliminary data.</text>
</comment>
<dbReference type="PRINTS" id="PR00987">
    <property type="entry name" value="TRNASYNTHGLU"/>
</dbReference>